<dbReference type="GO" id="GO:0005874">
    <property type="term" value="C:microtubule"/>
    <property type="evidence" value="ECO:0007669"/>
    <property type="project" value="UniProtKB-KW"/>
</dbReference>
<dbReference type="InterPro" id="IPR050630">
    <property type="entry name" value="WD_repeat_EMAP"/>
</dbReference>
<feature type="repeat" description="WD" evidence="5">
    <location>
        <begin position="82"/>
        <end position="123"/>
    </location>
</feature>
<dbReference type="PANTHER" id="PTHR13720:SF50">
    <property type="entry name" value="ECHINODERM MICROTUBULE-ASSOCIATED PROTEIN-LIKE 2"/>
    <property type="match status" value="1"/>
</dbReference>
<dbReference type="SUPFAM" id="SSF52058">
    <property type="entry name" value="L domain-like"/>
    <property type="match status" value="1"/>
</dbReference>
<dbReference type="InterPro" id="IPR055442">
    <property type="entry name" value="Beta-prop_EML-like_2nd"/>
</dbReference>
<reference evidence="10" key="1">
    <citation type="journal article" date="2008" name="Nature">
        <title>The amphioxus genome and the evolution of the chordate karyotype.</title>
        <authorList>
            <consortium name="US DOE Joint Genome Institute (JGI-PGF)"/>
            <person name="Putnam N.H."/>
            <person name="Butts T."/>
            <person name="Ferrier D.E.K."/>
            <person name="Furlong R.F."/>
            <person name="Hellsten U."/>
            <person name="Kawashima T."/>
            <person name="Robinson-Rechavi M."/>
            <person name="Shoguchi E."/>
            <person name="Terry A."/>
            <person name="Yu J.-K."/>
            <person name="Benito-Gutierrez E.L."/>
            <person name="Dubchak I."/>
            <person name="Garcia-Fernandez J."/>
            <person name="Gibson-Brown J.J."/>
            <person name="Grigoriev I.V."/>
            <person name="Horton A.C."/>
            <person name="de Jong P.J."/>
            <person name="Jurka J."/>
            <person name="Kapitonov V.V."/>
            <person name="Kohara Y."/>
            <person name="Kuroki Y."/>
            <person name="Lindquist E."/>
            <person name="Lucas S."/>
            <person name="Osoegawa K."/>
            <person name="Pennacchio L.A."/>
            <person name="Salamov A.A."/>
            <person name="Satou Y."/>
            <person name="Sauka-Spengler T."/>
            <person name="Schmutz J."/>
            <person name="Shin-I T."/>
            <person name="Toyoda A."/>
            <person name="Bronner-Fraser M."/>
            <person name="Fujiyama A."/>
            <person name="Holland L.Z."/>
            <person name="Holland P.W.H."/>
            <person name="Satoh N."/>
            <person name="Rokhsar D.S."/>
        </authorList>
    </citation>
    <scope>NUCLEOTIDE SEQUENCE [LARGE SCALE GENOMIC DNA]</scope>
    <source>
        <strain evidence="10">S238N-H82</strain>
        <tissue evidence="10">Testes</tissue>
    </source>
</reference>
<dbReference type="InterPro" id="IPR055439">
    <property type="entry name" value="Beta-prop_EML_1st"/>
</dbReference>
<dbReference type="AlphaFoldDB" id="C3Y7A1"/>
<dbReference type="InterPro" id="IPR015943">
    <property type="entry name" value="WD40/YVTN_repeat-like_dom_sf"/>
</dbReference>
<dbReference type="Gene3D" id="2.130.10.10">
    <property type="entry name" value="YVTN repeat-like/Quinoprotein amine dehydrogenase"/>
    <property type="match status" value="2"/>
</dbReference>
<dbReference type="InterPro" id="IPR055414">
    <property type="entry name" value="LRR_R13L4/SHOC2-like"/>
</dbReference>
<dbReference type="Pfam" id="PF23409">
    <property type="entry name" value="Beta-prop_EML"/>
    <property type="match status" value="1"/>
</dbReference>
<dbReference type="eggNOG" id="KOG0619">
    <property type="taxonomic scope" value="Eukaryota"/>
</dbReference>
<dbReference type="SMART" id="SM00320">
    <property type="entry name" value="WD40"/>
    <property type="match status" value="6"/>
</dbReference>
<evidence type="ECO:0000256" key="5">
    <source>
        <dbReference type="PROSITE-ProRule" id="PRU00221"/>
    </source>
</evidence>
<evidence type="ECO:0000259" key="9">
    <source>
        <dbReference type="Pfam" id="PF23598"/>
    </source>
</evidence>
<organism>
    <name type="scientific">Branchiostoma floridae</name>
    <name type="common">Florida lancelet</name>
    <name type="synonym">Amphioxus</name>
    <dbReference type="NCBI Taxonomy" id="7739"/>
    <lineage>
        <taxon>Eukaryota</taxon>
        <taxon>Metazoa</taxon>
        <taxon>Chordata</taxon>
        <taxon>Cephalochordata</taxon>
        <taxon>Leptocardii</taxon>
        <taxon>Amphioxiformes</taxon>
        <taxon>Branchiostomatidae</taxon>
        <taxon>Branchiostoma</taxon>
    </lineage>
</organism>
<feature type="domain" description="EML-like second beta-propeller" evidence="8">
    <location>
        <begin position="180"/>
        <end position="410"/>
    </location>
</feature>
<evidence type="ECO:0000313" key="10">
    <source>
        <dbReference type="EMBL" id="EEN63729.1"/>
    </source>
</evidence>
<keyword evidence="1 5" id="KW-0853">WD repeat</keyword>
<evidence type="ECO:0000259" key="7">
    <source>
        <dbReference type="Pfam" id="PF23409"/>
    </source>
</evidence>
<dbReference type="eggNOG" id="KOG2106">
    <property type="taxonomic scope" value="Eukaryota"/>
</dbReference>
<gene>
    <name evidence="10" type="ORF">BRAFLDRAFT_82834</name>
</gene>
<feature type="repeat" description="WD" evidence="5">
    <location>
        <begin position="304"/>
        <end position="345"/>
    </location>
</feature>
<dbReference type="SMART" id="SM00369">
    <property type="entry name" value="LRR_TYP"/>
    <property type="match status" value="6"/>
</dbReference>
<dbReference type="PROSITE" id="PS50294">
    <property type="entry name" value="WD_REPEATS_REGION"/>
    <property type="match status" value="2"/>
</dbReference>
<dbReference type="EMBL" id="GG666489">
    <property type="protein sequence ID" value="EEN63729.1"/>
    <property type="molecule type" value="Genomic_DNA"/>
</dbReference>
<dbReference type="InterPro" id="IPR032675">
    <property type="entry name" value="LRR_dom_sf"/>
</dbReference>
<protein>
    <submittedName>
        <fullName evidence="10">Uncharacterized protein</fullName>
    </submittedName>
</protein>
<name>C3Y7A1_BRAFL</name>
<keyword evidence="2" id="KW-0433">Leucine-rich repeat</keyword>
<dbReference type="PROSITE" id="PS50082">
    <property type="entry name" value="WD_REPEATS_2"/>
    <property type="match status" value="2"/>
</dbReference>
<evidence type="ECO:0000256" key="2">
    <source>
        <dbReference type="ARBA" id="ARBA00022614"/>
    </source>
</evidence>
<dbReference type="Pfam" id="PF00560">
    <property type="entry name" value="LRR_1"/>
    <property type="match status" value="1"/>
</dbReference>
<keyword evidence="3" id="KW-0493">Microtubule</keyword>
<accession>C3Y7A1</accession>
<dbReference type="PANTHER" id="PTHR13720">
    <property type="entry name" value="WD-40 REPEAT PROTEIN"/>
    <property type="match status" value="1"/>
</dbReference>
<feature type="domain" description="Disease resistance R13L4/SHOC-2-like LRR" evidence="9">
    <location>
        <begin position="491"/>
        <end position="575"/>
    </location>
</feature>
<proteinExistence type="predicted"/>
<dbReference type="InterPro" id="IPR036322">
    <property type="entry name" value="WD40_repeat_dom_sf"/>
</dbReference>
<dbReference type="FunFam" id="2.130.10.10:FF:003621">
    <property type="entry name" value="Uncharacterized protein"/>
    <property type="match status" value="1"/>
</dbReference>
<dbReference type="SMART" id="SM00364">
    <property type="entry name" value="LRR_BAC"/>
    <property type="match status" value="6"/>
</dbReference>
<evidence type="ECO:0000256" key="1">
    <source>
        <dbReference type="ARBA" id="ARBA00022574"/>
    </source>
</evidence>
<dbReference type="Pfam" id="PF23598">
    <property type="entry name" value="LRR_14"/>
    <property type="match status" value="1"/>
</dbReference>
<feature type="region of interest" description="Disordered" evidence="6">
    <location>
        <begin position="787"/>
        <end position="816"/>
    </location>
</feature>
<feature type="compositionally biased region" description="Polar residues" evidence="6">
    <location>
        <begin position="756"/>
        <end position="767"/>
    </location>
</feature>
<keyword evidence="4" id="KW-0677">Repeat</keyword>
<dbReference type="Pfam" id="PF23414">
    <property type="entry name" value="Beta-prop_EML_2"/>
    <property type="match status" value="1"/>
</dbReference>
<evidence type="ECO:0000256" key="3">
    <source>
        <dbReference type="ARBA" id="ARBA00022701"/>
    </source>
</evidence>
<feature type="compositionally biased region" description="Basic and acidic residues" evidence="6">
    <location>
        <begin position="791"/>
        <end position="800"/>
    </location>
</feature>
<evidence type="ECO:0000256" key="6">
    <source>
        <dbReference type="SAM" id="MobiDB-lite"/>
    </source>
</evidence>
<evidence type="ECO:0000259" key="8">
    <source>
        <dbReference type="Pfam" id="PF23414"/>
    </source>
</evidence>
<dbReference type="STRING" id="7739.C3Y7A1"/>
<feature type="domain" description="EML-like first beta-propeller" evidence="7">
    <location>
        <begin position="2"/>
        <end position="160"/>
    </location>
</feature>
<dbReference type="SUPFAM" id="SSF50978">
    <property type="entry name" value="WD40 repeat-like"/>
    <property type="match status" value="1"/>
</dbReference>
<feature type="region of interest" description="Disordered" evidence="6">
    <location>
        <begin position="752"/>
        <end position="772"/>
    </location>
</feature>
<evidence type="ECO:0000256" key="4">
    <source>
        <dbReference type="ARBA" id="ARBA00022737"/>
    </source>
</evidence>
<sequence length="816" mass="90502">MDSDMMVTAGKNHLGFWTIKKITAGSSSKAFLTMKKGLFAEHQAKFVHCLDFGDNGDVITGDSKGSILVWKKGCNRISHANPAAHKGGIMAMRVTSEGTLVTGGGKDRRVVLWDRSYTRSLRECKLDKSLGGVRSICTADKCQMFSGNGLFLGTLSNALCHWTLDLETVESVSKGHADELWGLAAHPRKPQFVTCDYSGLVVLWESKTHRPVWRTQIKFAAQSAQFHPTEEILLIGTTAGRWYCIDASSAAIIEENQAGEDKKQLDCLRFSPDGAILAIGSHDNHIYMYNVENHGKSYKKTTRLSGHSSFVTHLDFSTDGRYMQSTSGDYELLYWDVAARSQLQFKSAMRDVTWNTQTCVFGFHVFGMWQQGADGHDILSCSASGSRALLASADTHGKVNLFRFPCSTFQIMQKKGSNMAEGLNLQPKTVGGRLFLDLSDQGLTSIPEEVFDITDLEFLIVSKNMLTSIPEGICRLRKLHHLEVEDNILTSLPRLEKLQKLKKLYISDNQFTELPQALCLLYNLEQLSVGNNPIKSLPDDVARLAKLNTLCISGCQFDEFPRQVLQLKALEELWAGGCKFDFVPDEVGNLPNMWLLSLECNFLKTLPSTMAHMNNLLVVHLLNNKFDAFPEVLCELPAMEKLDISNNNITKLPTALHQAGKLNDLDVSGNPLTYPPQDVREQGTGAIMAFLKQEAEKEGTKRDGQKENAASTADLSLAFSRLALKVKPAEWKHIARRLGFNNQEIKDVKKAESRVVTGTSPSGSTLTHAPPEYCADINLPPNTKFDVYRPGGRDVSERTNAELLESEPGGKTFIPR</sequence>
<dbReference type="InterPro" id="IPR003591">
    <property type="entry name" value="Leu-rich_rpt_typical-subtyp"/>
</dbReference>
<dbReference type="PROSITE" id="PS51450">
    <property type="entry name" value="LRR"/>
    <property type="match status" value="3"/>
</dbReference>
<dbReference type="InterPro" id="IPR001611">
    <property type="entry name" value="Leu-rich_rpt"/>
</dbReference>
<dbReference type="Gene3D" id="3.80.10.10">
    <property type="entry name" value="Ribonuclease Inhibitor"/>
    <property type="match status" value="1"/>
</dbReference>
<dbReference type="InterPro" id="IPR001680">
    <property type="entry name" value="WD40_rpt"/>
</dbReference>
<dbReference type="InParanoid" id="C3Y7A1"/>